<evidence type="ECO:0000256" key="14">
    <source>
        <dbReference type="RuleBase" id="RU004171"/>
    </source>
</evidence>
<keyword evidence="17" id="KW-1185">Reference proteome</keyword>
<name>A0A194AGM3_9BACT</name>
<comment type="pathway">
    <text evidence="1 13">Amino-acid biosynthesis; L-threonine biosynthesis; L-threonine from L-aspartate: step 3/5.</text>
</comment>
<keyword evidence="7 13" id="KW-0791">Threonine biosynthesis</keyword>
<comment type="catalytic activity">
    <reaction evidence="13">
        <text>L-homoserine + NADP(+) = L-aspartate 4-semialdehyde + NADPH + H(+)</text>
        <dbReference type="Rhea" id="RHEA:15761"/>
        <dbReference type="ChEBI" id="CHEBI:15378"/>
        <dbReference type="ChEBI" id="CHEBI:57476"/>
        <dbReference type="ChEBI" id="CHEBI:57783"/>
        <dbReference type="ChEBI" id="CHEBI:58349"/>
        <dbReference type="ChEBI" id="CHEBI:537519"/>
        <dbReference type="EC" id="1.1.1.3"/>
    </reaction>
</comment>
<dbReference type="Pfam" id="PF03447">
    <property type="entry name" value="NAD_binding_3"/>
    <property type="match status" value="1"/>
</dbReference>
<dbReference type="InterPro" id="IPR036291">
    <property type="entry name" value="NAD(P)-bd_dom_sf"/>
</dbReference>
<keyword evidence="6 13" id="KW-0028">Amino-acid biosynthesis</keyword>
<comment type="pathway">
    <text evidence="2 13">Amino-acid biosynthesis; L-methionine biosynthesis via de novo pathway; L-homoserine from L-aspartate: step 3/3.</text>
</comment>
<keyword evidence="10 13" id="KW-0486">Methionine biosynthesis</keyword>
<evidence type="ECO:0000256" key="7">
    <source>
        <dbReference type="ARBA" id="ARBA00022697"/>
    </source>
</evidence>
<dbReference type="PROSITE" id="PS01042">
    <property type="entry name" value="HOMOSER_DHGENASE"/>
    <property type="match status" value="1"/>
</dbReference>
<dbReference type="Gene3D" id="3.40.50.720">
    <property type="entry name" value="NAD(P)-binding Rossmann-like Domain"/>
    <property type="match status" value="1"/>
</dbReference>
<dbReference type="RefSeq" id="WP_083254492.1">
    <property type="nucleotide sequence ID" value="NZ_BDFE01000015.1"/>
</dbReference>
<sequence>MNRPCINLAVAGFGTVGTGLAKAIRENAEWIGRRLGKTLRIHTVLVRDIHKNRSFIPDPDTAFTSDPETFLNTPDIDIVVELMGGTGLAHEIIARSLTMGRSVVTANKALLAEHGSELFALAARNHAGLYYEASVAGGIPIVQTLKESLAGNRIRNLLGILNGTANYILSEMTAKGLDFQDALAMAQAKGYAEADPTFDIQGIDAAHKLTLLIRLAHGQDYPFADLAVTGISQVQALDIALGGEFGYKLKLLAQVSHTSGKLLAGVFPAFIAKNHMLAKVEGPFNSILLEGNVVGPIMLYGQGAGDLPTGSAVLADIMALAKNPTTPNNTGFPEPVLPAADILDPMLSLSGHYFRFSVQDRPGVLSAIAGIMGNNAISIAQAVQKQTDDPAKGVSIVFLTHKALLRDVKKAMTEIDACDFIMAPTVHYRIV</sequence>
<evidence type="ECO:0000259" key="15">
    <source>
        <dbReference type="PROSITE" id="PS51671"/>
    </source>
</evidence>
<evidence type="ECO:0000256" key="3">
    <source>
        <dbReference type="ARBA" id="ARBA00006753"/>
    </source>
</evidence>
<dbReference type="PROSITE" id="PS51671">
    <property type="entry name" value="ACT"/>
    <property type="match status" value="1"/>
</dbReference>
<dbReference type="InterPro" id="IPR045865">
    <property type="entry name" value="ACT-like_dom_sf"/>
</dbReference>
<comment type="similarity">
    <text evidence="3 14">Belongs to the homoserine dehydrogenase family.</text>
</comment>
<dbReference type="Gene3D" id="3.30.70.260">
    <property type="match status" value="1"/>
</dbReference>
<feature type="binding site" evidence="12">
    <location>
        <begin position="11"/>
        <end position="18"/>
    </location>
    <ligand>
        <name>NADP(+)</name>
        <dbReference type="ChEBI" id="CHEBI:58349"/>
    </ligand>
</feature>
<dbReference type="CDD" id="cd04881">
    <property type="entry name" value="ACT_HSDH-Hom"/>
    <property type="match status" value="1"/>
</dbReference>
<keyword evidence="9 13" id="KW-0560">Oxidoreductase</keyword>
<dbReference type="InterPro" id="IPR002912">
    <property type="entry name" value="ACT_dom"/>
</dbReference>
<dbReference type="OrthoDB" id="9808167at2"/>
<evidence type="ECO:0000256" key="1">
    <source>
        <dbReference type="ARBA" id="ARBA00005056"/>
    </source>
</evidence>
<reference evidence="17" key="1">
    <citation type="submission" date="2016-06" db="EMBL/GenBank/DDBJ databases">
        <title>Draft genome sequence of Desulfoplanes formicivorans strain Pf12B.</title>
        <authorList>
            <person name="Watanabe M."/>
            <person name="Kojima H."/>
            <person name="Fukui M."/>
        </authorList>
    </citation>
    <scope>NUCLEOTIDE SEQUENCE [LARGE SCALE GENOMIC DNA]</scope>
    <source>
        <strain evidence="17">Pf12B</strain>
    </source>
</reference>
<evidence type="ECO:0000256" key="13">
    <source>
        <dbReference type="RuleBase" id="RU000579"/>
    </source>
</evidence>
<dbReference type="Gene3D" id="3.30.360.10">
    <property type="entry name" value="Dihydrodipicolinate Reductase, domain 2"/>
    <property type="match status" value="1"/>
</dbReference>
<organism evidence="16 17">
    <name type="scientific">Desulfoplanes formicivorans</name>
    <dbReference type="NCBI Taxonomy" id="1592317"/>
    <lineage>
        <taxon>Bacteria</taxon>
        <taxon>Pseudomonadati</taxon>
        <taxon>Thermodesulfobacteriota</taxon>
        <taxon>Desulfovibrionia</taxon>
        <taxon>Desulfovibrionales</taxon>
        <taxon>Desulfoplanaceae</taxon>
        <taxon>Desulfoplanes</taxon>
    </lineage>
</organism>
<evidence type="ECO:0000256" key="4">
    <source>
        <dbReference type="ARBA" id="ARBA00013213"/>
    </source>
</evidence>
<dbReference type="SUPFAM" id="SSF55021">
    <property type="entry name" value="ACT-like"/>
    <property type="match status" value="1"/>
</dbReference>
<dbReference type="PIRSF" id="PIRSF000098">
    <property type="entry name" value="Homoser_dehydrog"/>
    <property type="match status" value="1"/>
</dbReference>
<evidence type="ECO:0000256" key="2">
    <source>
        <dbReference type="ARBA" id="ARBA00005062"/>
    </source>
</evidence>
<dbReference type="AlphaFoldDB" id="A0A194AGM3"/>
<dbReference type="Proteomes" id="UP000095200">
    <property type="component" value="Unassembled WGS sequence"/>
</dbReference>
<proteinExistence type="inferred from homology"/>
<evidence type="ECO:0000313" key="17">
    <source>
        <dbReference type="Proteomes" id="UP000095200"/>
    </source>
</evidence>
<dbReference type="InterPro" id="IPR001342">
    <property type="entry name" value="HDH_cat"/>
</dbReference>
<feature type="binding site" evidence="12">
    <location>
        <position position="108"/>
    </location>
    <ligand>
        <name>NADPH</name>
        <dbReference type="ChEBI" id="CHEBI:57783"/>
    </ligand>
</feature>
<dbReference type="FunFam" id="3.30.360.10:FF:000005">
    <property type="entry name" value="Homoserine dehydrogenase"/>
    <property type="match status" value="1"/>
</dbReference>
<protein>
    <recommendedName>
        <fullName evidence="5 13">Homoserine dehydrogenase</fullName>
        <ecNumber evidence="4 13">1.1.1.3</ecNumber>
    </recommendedName>
</protein>
<dbReference type="UniPathway" id="UPA00050">
    <property type="reaction ID" value="UER00063"/>
</dbReference>
<dbReference type="InterPro" id="IPR005106">
    <property type="entry name" value="Asp/hSer_DH_NAD-bd"/>
</dbReference>
<evidence type="ECO:0000256" key="10">
    <source>
        <dbReference type="ARBA" id="ARBA00023167"/>
    </source>
</evidence>
<dbReference type="GO" id="GO:0009088">
    <property type="term" value="P:threonine biosynthetic process"/>
    <property type="evidence" value="ECO:0007669"/>
    <property type="project" value="UniProtKB-UniPathway"/>
</dbReference>
<dbReference type="InterPro" id="IPR019811">
    <property type="entry name" value="HDH_CS"/>
</dbReference>
<dbReference type="Pfam" id="PF00742">
    <property type="entry name" value="Homoserine_dh"/>
    <property type="match status" value="1"/>
</dbReference>
<dbReference type="SUPFAM" id="SSF51735">
    <property type="entry name" value="NAD(P)-binding Rossmann-fold domains"/>
    <property type="match status" value="1"/>
</dbReference>
<evidence type="ECO:0000256" key="12">
    <source>
        <dbReference type="PIRSR" id="PIRSR000098-2"/>
    </source>
</evidence>
<dbReference type="InterPro" id="IPR016204">
    <property type="entry name" value="HDH"/>
</dbReference>
<keyword evidence="8 12" id="KW-0521">NADP</keyword>
<evidence type="ECO:0000256" key="6">
    <source>
        <dbReference type="ARBA" id="ARBA00022605"/>
    </source>
</evidence>
<dbReference type="EC" id="1.1.1.3" evidence="4 13"/>
<feature type="binding site" evidence="12">
    <location>
        <position position="193"/>
    </location>
    <ligand>
        <name>L-homoserine</name>
        <dbReference type="ChEBI" id="CHEBI:57476"/>
    </ligand>
</feature>
<dbReference type="PANTHER" id="PTHR43331:SF1">
    <property type="entry name" value="HOMOSERINE DEHYDROGENASE"/>
    <property type="match status" value="1"/>
</dbReference>
<feature type="active site" description="Proton donor" evidence="11">
    <location>
        <position position="208"/>
    </location>
</feature>
<evidence type="ECO:0000313" key="16">
    <source>
        <dbReference type="EMBL" id="GAU08360.1"/>
    </source>
</evidence>
<accession>A0A194AGM3</accession>
<dbReference type="STRING" id="1592317.DPF_1068"/>
<feature type="domain" description="ACT" evidence="15">
    <location>
        <begin position="353"/>
        <end position="429"/>
    </location>
</feature>
<evidence type="ECO:0000256" key="11">
    <source>
        <dbReference type="PIRSR" id="PIRSR000098-1"/>
    </source>
</evidence>
<gene>
    <name evidence="16" type="ORF">DPF_1068</name>
</gene>
<evidence type="ECO:0000256" key="9">
    <source>
        <dbReference type="ARBA" id="ARBA00023002"/>
    </source>
</evidence>
<dbReference type="NCBIfam" id="NF004976">
    <property type="entry name" value="PRK06349.1"/>
    <property type="match status" value="1"/>
</dbReference>
<dbReference type="SUPFAM" id="SSF55347">
    <property type="entry name" value="Glyceraldehyde-3-phosphate dehydrogenase-like, C-terminal domain"/>
    <property type="match status" value="1"/>
</dbReference>
<dbReference type="UniPathway" id="UPA00051">
    <property type="reaction ID" value="UER00465"/>
</dbReference>
<dbReference type="GO" id="GO:0004412">
    <property type="term" value="F:homoserine dehydrogenase activity"/>
    <property type="evidence" value="ECO:0007669"/>
    <property type="project" value="UniProtKB-EC"/>
</dbReference>
<dbReference type="PANTHER" id="PTHR43331">
    <property type="entry name" value="HOMOSERINE DEHYDROGENASE"/>
    <property type="match status" value="1"/>
</dbReference>
<dbReference type="EMBL" id="BDFE01000015">
    <property type="protein sequence ID" value="GAU08360.1"/>
    <property type="molecule type" value="Genomic_DNA"/>
</dbReference>
<evidence type="ECO:0000256" key="5">
    <source>
        <dbReference type="ARBA" id="ARBA00013376"/>
    </source>
</evidence>
<comment type="caution">
    <text evidence="16">The sequence shown here is derived from an EMBL/GenBank/DDBJ whole genome shotgun (WGS) entry which is preliminary data.</text>
</comment>
<dbReference type="Pfam" id="PF01842">
    <property type="entry name" value="ACT"/>
    <property type="match status" value="1"/>
</dbReference>
<evidence type="ECO:0000256" key="8">
    <source>
        <dbReference type="ARBA" id="ARBA00022857"/>
    </source>
</evidence>
<dbReference type="GO" id="GO:0050661">
    <property type="term" value="F:NADP binding"/>
    <property type="evidence" value="ECO:0007669"/>
    <property type="project" value="InterPro"/>
</dbReference>
<dbReference type="GO" id="GO:0009086">
    <property type="term" value="P:methionine biosynthetic process"/>
    <property type="evidence" value="ECO:0007669"/>
    <property type="project" value="UniProtKB-KW"/>
</dbReference>